<evidence type="ECO:0000313" key="9">
    <source>
        <dbReference type="EMBL" id="KAF2456860.1"/>
    </source>
</evidence>
<feature type="domain" description="CBF1-interacting co-repressor CIR N-terminal" evidence="8">
    <location>
        <begin position="10"/>
        <end position="46"/>
    </location>
</feature>
<dbReference type="Proteomes" id="UP000799766">
    <property type="component" value="Unassembled WGS sequence"/>
</dbReference>
<sequence>MGGDLNLKKSWHPQLMKNQRRVWEEEKKALEERKRIDQMMKERAEERAIQELQQMQEAAGGKKRMNRVDWMYNTPAAGQAGTTEEMEGYLLGKRRIDNLLKDNESAKLQ</sequence>
<dbReference type="PANTHER" id="PTHR16196">
    <property type="entry name" value="CELL CYCLE CONTROL PROTEIN CWF25"/>
    <property type="match status" value="1"/>
</dbReference>
<reference evidence="9" key="1">
    <citation type="journal article" date="2020" name="Stud. Mycol.">
        <title>101 Dothideomycetes genomes: a test case for predicting lifestyles and emergence of pathogens.</title>
        <authorList>
            <person name="Haridas S."/>
            <person name="Albert R."/>
            <person name="Binder M."/>
            <person name="Bloem J."/>
            <person name="Labutti K."/>
            <person name="Salamov A."/>
            <person name="Andreopoulos B."/>
            <person name="Baker S."/>
            <person name="Barry K."/>
            <person name="Bills G."/>
            <person name="Bluhm B."/>
            <person name="Cannon C."/>
            <person name="Castanera R."/>
            <person name="Culley D."/>
            <person name="Daum C."/>
            <person name="Ezra D."/>
            <person name="Gonzalez J."/>
            <person name="Henrissat B."/>
            <person name="Kuo A."/>
            <person name="Liang C."/>
            <person name="Lipzen A."/>
            <person name="Lutzoni F."/>
            <person name="Magnuson J."/>
            <person name="Mondo S."/>
            <person name="Nolan M."/>
            <person name="Ohm R."/>
            <person name="Pangilinan J."/>
            <person name="Park H.-J."/>
            <person name="Ramirez L."/>
            <person name="Alfaro M."/>
            <person name="Sun H."/>
            <person name="Tritt A."/>
            <person name="Yoshinaga Y."/>
            <person name="Zwiers L.-H."/>
            <person name="Turgeon B."/>
            <person name="Goodwin S."/>
            <person name="Spatafora J."/>
            <person name="Crous P."/>
            <person name="Grigoriev I."/>
        </authorList>
    </citation>
    <scope>NUCLEOTIDE SEQUENCE</scope>
    <source>
        <strain evidence="9">ATCC 16933</strain>
    </source>
</reference>
<evidence type="ECO:0000259" key="8">
    <source>
        <dbReference type="SMART" id="SM01083"/>
    </source>
</evidence>
<evidence type="ECO:0000256" key="5">
    <source>
        <dbReference type="ARBA" id="ARBA00023054"/>
    </source>
</evidence>
<dbReference type="EMBL" id="MU001682">
    <property type="protein sequence ID" value="KAF2456860.1"/>
    <property type="molecule type" value="Genomic_DNA"/>
</dbReference>
<dbReference type="Pfam" id="PF12542">
    <property type="entry name" value="CWC25"/>
    <property type="match status" value="1"/>
</dbReference>
<evidence type="ECO:0000256" key="4">
    <source>
        <dbReference type="ARBA" id="ARBA00022728"/>
    </source>
</evidence>
<dbReference type="GO" id="GO:0000398">
    <property type="term" value="P:mRNA splicing, via spliceosome"/>
    <property type="evidence" value="ECO:0007669"/>
    <property type="project" value="TreeGrafter"/>
</dbReference>
<evidence type="ECO:0000256" key="3">
    <source>
        <dbReference type="ARBA" id="ARBA00022664"/>
    </source>
</evidence>
<evidence type="ECO:0000256" key="1">
    <source>
        <dbReference type="ARBA" id="ARBA00004123"/>
    </source>
</evidence>
<keyword evidence="6" id="KW-0508">mRNA splicing</keyword>
<organism evidence="9 10">
    <name type="scientific">Lineolata rhizophorae</name>
    <dbReference type="NCBI Taxonomy" id="578093"/>
    <lineage>
        <taxon>Eukaryota</taxon>
        <taxon>Fungi</taxon>
        <taxon>Dikarya</taxon>
        <taxon>Ascomycota</taxon>
        <taxon>Pezizomycotina</taxon>
        <taxon>Dothideomycetes</taxon>
        <taxon>Dothideomycetes incertae sedis</taxon>
        <taxon>Lineolatales</taxon>
        <taxon>Lineolataceae</taxon>
        <taxon>Lineolata</taxon>
    </lineage>
</organism>
<evidence type="ECO:0000256" key="2">
    <source>
        <dbReference type="ARBA" id="ARBA00006695"/>
    </source>
</evidence>
<keyword evidence="5" id="KW-0175">Coiled coil</keyword>
<feature type="non-terminal residue" evidence="9">
    <location>
        <position position="109"/>
    </location>
</feature>
<keyword evidence="3" id="KW-0507">mRNA processing</keyword>
<dbReference type="OrthoDB" id="21123at2759"/>
<gene>
    <name evidence="9" type="ORF">BDY21DRAFT_286964</name>
</gene>
<dbReference type="GO" id="GO:0005684">
    <property type="term" value="C:U2-type spliceosomal complex"/>
    <property type="evidence" value="ECO:0007669"/>
    <property type="project" value="TreeGrafter"/>
</dbReference>
<evidence type="ECO:0000256" key="7">
    <source>
        <dbReference type="ARBA" id="ARBA00023242"/>
    </source>
</evidence>
<comment type="similarity">
    <text evidence="2">Belongs to the CWC25 family.</text>
</comment>
<evidence type="ECO:0000256" key="6">
    <source>
        <dbReference type="ARBA" id="ARBA00023187"/>
    </source>
</evidence>
<keyword evidence="10" id="KW-1185">Reference proteome</keyword>
<dbReference type="AlphaFoldDB" id="A0A6A6NYM8"/>
<proteinExistence type="inferred from homology"/>
<dbReference type="InterPro" id="IPR019339">
    <property type="entry name" value="CIR_N_dom"/>
</dbReference>
<keyword evidence="7" id="KW-0539">Nucleus</keyword>
<protein>
    <submittedName>
        <fullName evidence="9">N-terminal domain of CBF1 interacting co-repressor CIR-domain-containing protein</fullName>
    </submittedName>
</protein>
<dbReference type="Pfam" id="PF10197">
    <property type="entry name" value="Cir_N"/>
    <property type="match status" value="1"/>
</dbReference>
<name>A0A6A6NYM8_9PEZI</name>
<dbReference type="SMART" id="SM01083">
    <property type="entry name" value="Cir_N"/>
    <property type="match status" value="1"/>
</dbReference>
<evidence type="ECO:0000313" key="10">
    <source>
        <dbReference type="Proteomes" id="UP000799766"/>
    </source>
</evidence>
<comment type="subcellular location">
    <subcellularLocation>
        <location evidence="1">Nucleus</location>
    </subcellularLocation>
</comment>
<dbReference type="InterPro" id="IPR022209">
    <property type="entry name" value="CWC25"/>
</dbReference>
<accession>A0A6A6NYM8</accession>
<dbReference type="PANTHER" id="PTHR16196:SF0">
    <property type="entry name" value="PRE-MRNA-SPLICING FACTOR CWC25 HOMOLOG"/>
    <property type="match status" value="1"/>
</dbReference>
<keyword evidence="4" id="KW-0747">Spliceosome</keyword>
<dbReference type="InterPro" id="IPR051376">
    <property type="entry name" value="CWC25_splicing_factor"/>
</dbReference>